<name>G9ZD60_9GAMM</name>
<evidence type="ECO:0000313" key="3">
    <source>
        <dbReference type="EMBL" id="EHM55524.1"/>
    </source>
</evidence>
<comment type="similarity">
    <text evidence="2">Belongs to the GTP cyclohydrolase IV family.</text>
</comment>
<evidence type="ECO:0000256" key="1">
    <source>
        <dbReference type="ARBA" id="ARBA00022801"/>
    </source>
</evidence>
<dbReference type="Gene3D" id="3.10.270.10">
    <property type="entry name" value="Urate Oxidase"/>
    <property type="match status" value="1"/>
</dbReference>
<dbReference type="EMBL" id="AGCM01000034">
    <property type="protein sequence ID" value="EHM55524.1"/>
    <property type="molecule type" value="Genomic_DNA"/>
</dbReference>
<accession>G9ZD60</accession>
<proteinExistence type="inferred from homology"/>
<dbReference type="STRING" id="797473.HMPREF9080_00693"/>
<dbReference type="InterPro" id="IPR003801">
    <property type="entry name" value="GTP_cyclohydrolase_FolE2/MptA"/>
</dbReference>
<dbReference type="UniPathway" id="UPA00848">
    <property type="reaction ID" value="UER00151"/>
</dbReference>
<dbReference type="HOGENOM" id="CLU_062816_1_1_6"/>
<comment type="caution">
    <text evidence="3">The sequence shown here is derived from an EMBL/GenBank/DDBJ whole genome shotgun (WGS) entry which is preliminary data.</text>
</comment>
<protein>
    <recommendedName>
        <fullName evidence="2">GTP cyclohydrolase FolE2</fullName>
        <ecNumber evidence="2">3.5.4.16</ecNumber>
    </recommendedName>
</protein>
<sequence length="359" mass="40298">MMQVARYVAEDQGAARHHLAVQESVAGKKTVQGAALWRRPVEHRRHAEAVRVCGFKLHIFRGKTERHAYCGRGGGAVKRCGCRYNARLLSTIENTMTDTTIPDVQGKPDTRHIAITRVGIRDIRLPLRVINKDGSTQDTVATAEMTVALPHHQKGTHMSRFIHLLNETAVLDPATFAALHAEMLARLKAEEGSIELTFPFFIKKQAPVSKTESLLDYRVRLLADGNRAHCEVRVEVTVAVTSLCPCSKEISQYGAHNQRSHIIINAVYDPAAPFAIEELIRIGEEEGSCEIWATLKRPDEKYVTERAYENPKFVEDIVRDVAARLNDDARIQAYRVSSENFESIHNHSAYAQITCDKRV</sequence>
<dbReference type="GO" id="GO:0003934">
    <property type="term" value="F:GTP cyclohydrolase I activity"/>
    <property type="evidence" value="ECO:0007669"/>
    <property type="project" value="UniProtKB-UniRule"/>
</dbReference>
<comment type="function">
    <text evidence="2">Converts GTP to 7,8-dihydroneopterin triphosphate.</text>
</comment>
<dbReference type="Pfam" id="PF02649">
    <property type="entry name" value="GCHY-1"/>
    <property type="match status" value="1"/>
</dbReference>
<evidence type="ECO:0000256" key="2">
    <source>
        <dbReference type="HAMAP-Rule" id="MF_01527"/>
    </source>
</evidence>
<dbReference type="PATRIC" id="fig|797473.3.peg.564"/>
<evidence type="ECO:0000313" key="4">
    <source>
        <dbReference type="Proteomes" id="UP000004750"/>
    </source>
</evidence>
<dbReference type="HAMAP" id="MF_01527_B">
    <property type="entry name" value="GTP_cyclohydrol_B"/>
    <property type="match status" value="1"/>
</dbReference>
<dbReference type="Proteomes" id="UP000004750">
    <property type="component" value="Unassembled WGS sequence"/>
</dbReference>
<comment type="pathway">
    <text evidence="2">Cofactor biosynthesis; 7,8-dihydroneopterin triphosphate biosynthesis; 7,8-dihydroneopterin triphosphate from GTP: step 1/1.</text>
</comment>
<keyword evidence="1 2" id="KW-0378">Hydrolase</keyword>
<dbReference type="GO" id="GO:0046654">
    <property type="term" value="P:tetrahydrofolate biosynthetic process"/>
    <property type="evidence" value="ECO:0007669"/>
    <property type="project" value="UniProtKB-UniRule"/>
</dbReference>
<dbReference type="PANTHER" id="PTHR36445">
    <property type="entry name" value="GTP CYCLOHYDROLASE MPTA"/>
    <property type="match status" value="1"/>
</dbReference>
<dbReference type="AlphaFoldDB" id="G9ZD60"/>
<dbReference type="EC" id="3.5.4.16" evidence="2"/>
<dbReference type="PANTHER" id="PTHR36445:SF1">
    <property type="entry name" value="GTP CYCLOHYDROLASE MPTA"/>
    <property type="match status" value="1"/>
</dbReference>
<reference evidence="3 4" key="1">
    <citation type="submission" date="2011-08" db="EMBL/GenBank/DDBJ databases">
        <authorList>
            <person name="Weinstock G."/>
            <person name="Sodergren E."/>
            <person name="Clifton S."/>
            <person name="Fulton L."/>
            <person name="Fulton B."/>
            <person name="Courtney L."/>
            <person name="Fronick C."/>
            <person name="Harrison M."/>
            <person name="Strong C."/>
            <person name="Farmer C."/>
            <person name="Delahaunty K."/>
            <person name="Markovic C."/>
            <person name="Hall O."/>
            <person name="Minx P."/>
            <person name="Tomlinson C."/>
            <person name="Mitreva M."/>
            <person name="Hou S."/>
            <person name="Chen J."/>
            <person name="Wollam A."/>
            <person name="Pepin K.H."/>
            <person name="Johnson M."/>
            <person name="Bhonagiri V."/>
            <person name="Zhang X."/>
            <person name="Suruliraj S."/>
            <person name="Warren W."/>
            <person name="Chinwalla A."/>
            <person name="Mardis E.R."/>
            <person name="Wilson R.K."/>
        </authorList>
    </citation>
    <scope>NUCLEOTIDE SEQUENCE [LARGE SCALE GENOMIC DNA]</scope>
    <source>
        <strain evidence="3 4">F0432</strain>
    </source>
</reference>
<gene>
    <name evidence="2" type="primary">folE2</name>
    <name evidence="3" type="ORF">HMPREF9080_00693</name>
</gene>
<organism evidence="3 4">
    <name type="scientific">Cardiobacterium valvarum F0432</name>
    <dbReference type="NCBI Taxonomy" id="797473"/>
    <lineage>
        <taxon>Bacteria</taxon>
        <taxon>Pseudomonadati</taxon>
        <taxon>Pseudomonadota</taxon>
        <taxon>Gammaproteobacteria</taxon>
        <taxon>Cardiobacteriales</taxon>
        <taxon>Cardiobacteriaceae</taxon>
        <taxon>Cardiobacterium</taxon>
    </lineage>
</organism>
<feature type="site" description="May be catalytically important" evidence="2">
    <location>
        <position position="244"/>
    </location>
</feature>
<dbReference type="NCBIfam" id="NF010200">
    <property type="entry name" value="PRK13674.1-1"/>
    <property type="match status" value="1"/>
</dbReference>
<dbReference type="InterPro" id="IPR022838">
    <property type="entry name" value="GTP_cyclohydrolase_FolE2"/>
</dbReference>
<comment type="catalytic activity">
    <reaction evidence="2">
        <text>GTP + H2O = 7,8-dihydroneopterin 3'-triphosphate + formate + H(+)</text>
        <dbReference type="Rhea" id="RHEA:17473"/>
        <dbReference type="ChEBI" id="CHEBI:15377"/>
        <dbReference type="ChEBI" id="CHEBI:15378"/>
        <dbReference type="ChEBI" id="CHEBI:15740"/>
        <dbReference type="ChEBI" id="CHEBI:37565"/>
        <dbReference type="ChEBI" id="CHEBI:58462"/>
        <dbReference type="EC" id="3.5.4.16"/>
    </reaction>
</comment>